<gene>
    <name evidence="1" type="ORF">X798_02462</name>
</gene>
<dbReference type="EMBL" id="KZ269986">
    <property type="protein sequence ID" value="OZC10419.1"/>
    <property type="molecule type" value="Genomic_DNA"/>
</dbReference>
<dbReference type="Proteomes" id="UP000242913">
    <property type="component" value="Unassembled WGS sequence"/>
</dbReference>
<evidence type="ECO:0000313" key="2">
    <source>
        <dbReference type="Proteomes" id="UP000242913"/>
    </source>
</evidence>
<dbReference type="Gene3D" id="1.20.210.10">
    <property type="entry name" value="Cytochrome c oxidase-like, subunit I domain"/>
    <property type="match status" value="1"/>
</dbReference>
<reference evidence="1 2" key="1">
    <citation type="submission" date="2015-12" db="EMBL/GenBank/DDBJ databases">
        <title>Draft genome of the nematode, Onchocerca flexuosa.</title>
        <authorList>
            <person name="Mitreva M."/>
        </authorList>
    </citation>
    <scope>NUCLEOTIDE SEQUENCE [LARGE SCALE GENOMIC DNA]</scope>
    <source>
        <strain evidence="1">Red Deer</strain>
    </source>
</reference>
<evidence type="ECO:0000313" key="1">
    <source>
        <dbReference type="EMBL" id="OZC10419.1"/>
    </source>
</evidence>
<organism evidence="1 2">
    <name type="scientific">Onchocerca flexuosa</name>
    <dbReference type="NCBI Taxonomy" id="387005"/>
    <lineage>
        <taxon>Eukaryota</taxon>
        <taxon>Metazoa</taxon>
        <taxon>Ecdysozoa</taxon>
        <taxon>Nematoda</taxon>
        <taxon>Chromadorea</taxon>
        <taxon>Rhabditida</taxon>
        <taxon>Spirurina</taxon>
        <taxon>Spiruromorpha</taxon>
        <taxon>Filarioidea</taxon>
        <taxon>Onchocercidae</taxon>
        <taxon>Onchocerca</taxon>
    </lineage>
</organism>
<name>A0A238BYZ4_9BILA</name>
<dbReference type="OrthoDB" id="5867024at2759"/>
<dbReference type="SUPFAM" id="SSF81442">
    <property type="entry name" value="Cytochrome c oxidase subunit I-like"/>
    <property type="match status" value="1"/>
</dbReference>
<sequence length="68" mass="7543">MTTLERSKGLHTVGIGSLLGAINFIVTTQNMRSTAVTLDQISMLAKTNKSQICQFLHICQNYIRANVF</sequence>
<keyword evidence="2" id="KW-1185">Reference proteome</keyword>
<proteinExistence type="predicted"/>
<dbReference type="InterPro" id="IPR036927">
    <property type="entry name" value="Cyt_c_oxase-like_su1_sf"/>
</dbReference>
<accession>A0A238BYZ4</accession>
<protein>
    <submittedName>
        <fullName evidence="1">Uncharacterized protein</fullName>
    </submittedName>
</protein>
<dbReference type="AlphaFoldDB" id="A0A238BYZ4"/>